<organism evidence="1 2">
    <name type="scientific">Aureliella helgolandensis</name>
    <dbReference type="NCBI Taxonomy" id="2527968"/>
    <lineage>
        <taxon>Bacteria</taxon>
        <taxon>Pseudomonadati</taxon>
        <taxon>Planctomycetota</taxon>
        <taxon>Planctomycetia</taxon>
        <taxon>Pirellulales</taxon>
        <taxon>Pirellulaceae</taxon>
        <taxon>Aureliella</taxon>
    </lineage>
</organism>
<dbReference type="EMBL" id="CP036298">
    <property type="protein sequence ID" value="QDV25542.1"/>
    <property type="molecule type" value="Genomic_DNA"/>
</dbReference>
<name>A0A518GAC9_9BACT</name>
<dbReference type="KEGG" id="ahel:Q31a_38680"/>
<evidence type="ECO:0000313" key="1">
    <source>
        <dbReference type="EMBL" id="QDV25542.1"/>
    </source>
</evidence>
<dbReference type="AlphaFoldDB" id="A0A518GAC9"/>
<dbReference type="RefSeq" id="WP_145080751.1">
    <property type="nucleotide sequence ID" value="NZ_CP036298.1"/>
</dbReference>
<protein>
    <submittedName>
        <fullName evidence="1">Uncharacterized protein</fullName>
    </submittedName>
</protein>
<reference evidence="1 2" key="1">
    <citation type="submission" date="2019-02" db="EMBL/GenBank/DDBJ databases">
        <title>Deep-cultivation of Planctomycetes and their phenomic and genomic characterization uncovers novel biology.</title>
        <authorList>
            <person name="Wiegand S."/>
            <person name="Jogler M."/>
            <person name="Boedeker C."/>
            <person name="Pinto D."/>
            <person name="Vollmers J."/>
            <person name="Rivas-Marin E."/>
            <person name="Kohn T."/>
            <person name="Peeters S.H."/>
            <person name="Heuer A."/>
            <person name="Rast P."/>
            <person name="Oberbeckmann S."/>
            <person name="Bunk B."/>
            <person name="Jeske O."/>
            <person name="Meyerdierks A."/>
            <person name="Storesund J.E."/>
            <person name="Kallscheuer N."/>
            <person name="Luecker S."/>
            <person name="Lage O.M."/>
            <person name="Pohl T."/>
            <person name="Merkel B.J."/>
            <person name="Hornburger P."/>
            <person name="Mueller R.-W."/>
            <person name="Bruemmer F."/>
            <person name="Labrenz M."/>
            <person name="Spormann A.M."/>
            <person name="Op den Camp H."/>
            <person name="Overmann J."/>
            <person name="Amann R."/>
            <person name="Jetten M.S.M."/>
            <person name="Mascher T."/>
            <person name="Medema M.H."/>
            <person name="Devos D.P."/>
            <person name="Kaster A.-K."/>
            <person name="Ovreas L."/>
            <person name="Rohde M."/>
            <person name="Galperin M.Y."/>
            <person name="Jogler C."/>
        </authorList>
    </citation>
    <scope>NUCLEOTIDE SEQUENCE [LARGE SCALE GENOMIC DNA]</scope>
    <source>
        <strain evidence="1 2">Q31a</strain>
    </source>
</reference>
<proteinExistence type="predicted"/>
<sequence length="302" mass="33332">MASNAQQWWCISLVMLGLVVGTGCRSLVPQQIDALQLYTSPELLDAEPQIQRGEPRKVLDAAGWVWGIPSKILLWDRRVDNHRISPETEIAISDYLAVNGLNTVRVRLNQYRPGDDWRRLVKNRSVGAPWRYTVGTLSVLGETVLPGRLFGGDHFNPFTNTVHVYSDIPAIALHEAGHAKDFGRRKWKGSYAFLYVLPIVPLYHESIASRDAVAYLESVGTPQQQAEAYRILSPAYGTYVGSTAGTFLPGYANPAYYGAVVAGHAVGRFHAHQALHGDATASEEYTMLGLATIEDADAKIER</sequence>
<gene>
    <name evidence="1" type="ORF">Q31a_38680</name>
</gene>
<accession>A0A518GAC9</accession>
<evidence type="ECO:0000313" key="2">
    <source>
        <dbReference type="Proteomes" id="UP000318017"/>
    </source>
</evidence>
<dbReference type="OrthoDB" id="9255985at2"/>
<dbReference type="Proteomes" id="UP000318017">
    <property type="component" value="Chromosome"/>
</dbReference>
<keyword evidence="2" id="KW-1185">Reference proteome</keyword>